<feature type="transmembrane region" description="Helical" evidence="7">
    <location>
        <begin position="477"/>
        <end position="499"/>
    </location>
</feature>
<dbReference type="Proteomes" id="UP000002432">
    <property type="component" value="Chromosome"/>
</dbReference>
<feature type="domain" description="MacB-like periplasmic core" evidence="9">
    <location>
        <begin position="97"/>
        <end position="339"/>
    </location>
</feature>
<accession>Q1IHM3</accession>
<evidence type="ECO:0000256" key="2">
    <source>
        <dbReference type="ARBA" id="ARBA00022475"/>
    </source>
</evidence>
<feature type="transmembrane region" description="Helical" evidence="7">
    <location>
        <begin position="435"/>
        <end position="457"/>
    </location>
</feature>
<proteinExistence type="inferred from homology"/>
<dbReference type="InterPro" id="IPR047928">
    <property type="entry name" value="Perm_prefix_1"/>
</dbReference>
<protein>
    <submittedName>
        <fullName evidence="10">ABC efflux pump, inner membrane subunit</fullName>
    </submittedName>
</protein>
<name>Q1IHM3_KORVE</name>
<dbReference type="HOGENOM" id="CLU_009433_1_0_0"/>
<feature type="transmembrane region" description="Helical" evidence="7">
    <location>
        <begin position="381"/>
        <end position="404"/>
    </location>
</feature>
<dbReference type="AlphaFoldDB" id="Q1IHM3"/>
<dbReference type="Pfam" id="PF12704">
    <property type="entry name" value="MacB_PCD"/>
    <property type="match status" value="2"/>
</dbReference>
<evidence type="ECO:0000259" key="9">
    <source>
        <dbReference type="Pfam" id="PF12704"/>
    </source>
</evidence>
<evidence type="ECO:0000313" key="11">
    <source>
        <dbReference type="Proteomes" id="UP000002432"/>
    </source>
</evidence>
<dbReference type="GO" id="GO:0022857">
    <property type="term" value="F:transmembrane transporter activity"/>
    <property type="evidence" value="ECO:0007669"/>
    <property type="project" value="TreeGrafter"/>
</dbReference>
<sequence>MKLIPRARSWFRSVSHDAQLQRDMDDELRFHVESYIEDLVKSGVSRQEATRRARIEFGSADAHKEAMRVSLGLRLWDELRSDVRYAVRMLKKSPSFTAIALLSLTLGIGANTTIFTLAKHLMIDRLNVPHPEQLRLMNWISPKHGAVHSIWGEWDKENGGNTSTSFSYPVYEYLRAHNHQLSDLFGFKNIGRANVTIDQAAEVVQADLVSGNFYSELGIAPQIGRVIDDADDKPGATPVAVISDGYWARRFGRSPAVLGKTITLNLTPVTIVGVNPKGFTGARQVQSSSDIYVPFSLQPQVAPNFRFGSLLTNTREWWMQIMARTKPGVNEEAARAELDIALKDAVRATMNPKKDEALPTLRVGDGSRGLNEAGRNFASPVYVLMALVGFVLLLACANLANLLLARTSARQREMSVRLAMGASRRRVLRQVLTESMMLSLLGGLGGLLLGYFGRLAIPHLVTNAWEEPMSAAPYDWKVFAFNLGLSLLTGILFGIAPAWQATRAEVNTSLKDSAQSTTRRRRGYGGKAVVGFQIALSTVLVLGSGIFLRTLVNLTSVDPGFETKNLVLFEMRLPQARYPVGKDLVLYRDLEQRLAAIPGVDSVGLSSVTLLAHSMSNDDFVPTGQKPEPGKETAADDNAVNDDFFKTMRIPILAGRAFNASDTETSQKVAIVNQALVKQFWPNENPIGKTFETSGSNDKKELFTIVGLCADTHYDDLRKEPPPTFFLSYRQASDISWGMTFEIKTRQSRAAITPMLREALRSVDRDLPLTDVRTQDEQIDGLLQQERLFATITGAFGVLALVLACIGIYGIMSYNVARRTNEIGIRLALGAKTQQVLAMVLREASWLAIVGVVVGLGAGLALVRLIRTMLYGMKPWDPVSIAIAAGLLLGVSLIAGYVPARRASKVEPMVALRHE</sequence>
<evidence type="ECO:0000256" key="7">
    <source>
        <dbReference type="SAM" id="Phobius"/>
    </source>
</evidence>
<feature type="domain" description="ABC3 transporter permease C-terminal" evidence="8">
    <location>
        <begin position="386"/>
        <end position="505"/>
    </location>
</feature>
<dbReference type="InterPro" id="IPR017800">
    <property type="entry name" value="ADOP"/>
</dbReference>
<feature type="transmembrane region" description="Helical" evidence="7">
    <location>
        <begin position="878"/>
        <end position="900"/>
    </location>
</feature>
<organism evidence="10 11">
    <name type="scientific">Koribacter versatilis (strain Ellin345)</name>
    <dbReference type="NCBI Taxonomy" id="204669"/>
    <lineage>
        <taxon>Bacteria</taxon>
        <taxon>Pseudomonadati</taxon>
        <taxon>Acidobacteriota</taxon>
        <taxon>Terriglobia</taxon>
        <taxon>Terriglobales</taxon>
        <taxon>Candidatus Korobacteraceae</taxon>
        <taxon>Candidatus Korobacter</taxon>
    </lineage>
</organism>
<keyword evidence="11" id="KW-1185">Reference proteome</keyword>
<dbReference type="InterPro" id="IPR050250">
    <property type="entry name" value="Macrolide_Exporter_MacB"/>
</dbReference>
<dbReference type="InterPro" id="IPR003838">
    <property type="entry name" value="ABC3_permease_C"/>
</dbReference>
<evidence type="ECO:0000259" key="8">
    <source>
        <dbReference type="Pfam" id="PF02687"/>
    </source>
</evidence>
<feature type="transmembrane region" description="Helical" evidence="7">
    <location>
        <begin position="844"/>
        <end position="866"/>
    </location>
</feature>
<evidence type="ECO:0000256" key="4">
    <source>
        <dbReference type="ARBA" id="ARBA00022989"/>
    </source>
</evidence>
<comment type="subcellular location">
    <subcellularLocation>
        <location evidence="1">Cell membrane</location>
        <topology evidence="1">Multi-pass membrane protein</topology>
    </subcellularLocation>
</comment>
<dbReference type="STRING" id="204669.Acid345_4627"/>
<evidence type="ECO:0000256" key="1">
    <source>
        <dbReference type="ARBA" id="ARBA00004651"/>
    </source>
</evidence>
<keyword evidence="5 7" id="KW-0472">Membrane</keyword>
<keyword evidence="3 7" id="KW-0812">Transmembrane</keyword>
<gene>
    <name evidence="10" type="ordered locus">Acid345_4627</name>
</gene>
<dbReference type="EnsemblBacteria" id="ABF43627">
    <property type="protein sequence ID" value="ABF43627"/>
    <property type="gene ID" value="Acid345_4627"/>
</dbReference>
<dbReference type="GO" id="GO:0005886">
    <property type="term" value="C:plasma membrane"/>
    <property type="evidence" value="ECO:0007669"/>
    <property type="project" value="UniProtKB-SubCell"/>
</dbReference>
<evidence type="ECO:0000256" key="6">
    <source>
        <dbReference type="ARBA" id="ARBA00038076"/>
    </source>
</evidence>
<reference evidence="10 11" key="1">
    <citation type="journal article" date="2009" name="Appl. Environ. Microbiol.">
        <title>Three genomes from the phylum Acidobacteria provide insight into the lifestyles of these microorganisms in soils.</title>
        <authorList>
            <person name="Ward N.L."/>
            <person name="Challacombe J.F."/>
            <person name="Janssen P.H."/>
            <person name="Henrissat B."/>
            <person name="Coutinho P.M."/>
            <person name="Wu M."/>
            <person name="Xie G."/>
            <person name="Haft D.H."/>
            <person name="Sait M."/>
            <person name="Badger J."/>
            <person name="Barabote R.D."/>
            <person name="Bradley B."/>
            <person name="Brettin T.S."/>
            <person name="Brinkac L.M."/>
            <person name="Bruce D."/>
            <person name="Creasy T."/>
            <person name="Daugherty S.C."/>
            <person name="Davidsen T.M."/>
            <person name="DeBoy R.T."/>
            <person name="Detter J.C."/>
            <person name="Dodson R.J."/>
            <person name="Durkin A.S."/>
            <person name="Ganapathy A."/>
            <person name="Gwinn-Giglio M."/>
            <person name="Han C.S."/>
            <person name="Khouri H."/>
            <person name="Kiss H."/>
            <person name="Kothari S.P."/>
            <person name="Madupu R."/>
            <person name="Nelson K.E."/>
            <person name="Nelson W.C."/>
            <person name="Paulsen I."/>
            <person name="Penn K."/>
            <person name="Ren Q."/>
            <person name="Rosovitz M.J."/>
            <person name="Selengut J.D."/>
            <person name="Shrivastava S."/>
            <person name="Sullivan S.A."/>
            <person name="Tapia R."/>
            <person name="Thompson L.S."/>
            <person name="Watkins K.L."/>
            <person name="Yang Q."/>
            <person name="Yu C."/>
            <person name="Zafar N."/>
            <person name="Zhou L."/>
            <person name="Kuske C.R."/>
        </authorList>
    </citation>
    <scope>NUCLEOTIDE SEQUENCE [LARGE SCALE GENOMIC DNA]</scope>
    <source>
        <strain evidence="10 11">Ellin345</strain>
    </source>
</reference>
<feature type="domain" description="MacB-like periplasmic core" evidence="9">
    <location>
        <begin position="588"/>
        <end position="746"/>
    </location>
</feature>
<keyword evidence="2" id="KW-1003">Cell membrane</keyword>
<keyword evidence="4 7" id="KW-1133">Transmembrane helix</keyword>
<dbReference type="PANTHER" id="PTHR30572:SF4">
    <property type="entry name" value="ABC TRANSPORTER PERMEASE YTRF"/>
    <property type="match status" value="1"/>
</dbReference>
<dbReference type="Pfam" id="PF02687">
    <property type="entry name" value="FtsX"/>
    <property type="match status" value="2"/>
</dbReference>
<evidence type="ECO:0000256" key="5">
    <source>
        <dbReference type="ARBA" id="ARBA00023136"/>
    </source>
</evidence>
<dbReference type="NCBIfam" id="NF038403">
    <property type="entry name" value="perm_prefix_1"/>
    <property type="match status" value="1"/>
</dbReference>
<feature type="domain" description="ABC3 transporter permease C-terminal" evidence="8">
    <location>
        <begin position="795"/>
        <end position="908"/>
    </location>
</feature>
<feature type="transmembrane region" description="Helical" evidence="7">
    <location>
        <begin position="98"/>
        <end position="118"/>
    </location>
</feature>
<dbReference type="eggNOG" id="COG0577">
    <property type="taxonomic scope" value="Bacteria"/>
</dbReference>
<dbReference type="PANTHER" id="PTHR30572">
    <property type="entry name" value="MEMBRANE COMPONENT OF TRANSPORTER-RELATED"/>
    <property type="match status" value="1"/>
</dbReference>
<dbReference type="InterPro" id="IPR025857">
    <property type="entry name" value="MacB_PCD"/>
</dbReference>
<dbReference type="EMBL" id="CP000360">
    <property type="protein sequence ID" value="ABF43627.1"/>
    <property type="molecule type" value="Genomic_DNA"/>
</dbReference>
<evidence type="ECO:0000256" key="3">
    <source>
        <dbReference type="ARBA" id="ARBA00022692"/>
    </source>
</evidence>
<feature type="transmembrane region" description="Helical" evidence="7">
    <location>
        <begin position="788"/>
        <end position="811"/>
    </location>
</feature>
<dbReference type="NCBIfam" id="TIGR03434">
    <property type="entry name" value="ADOP"/>
    <property type="match status" value="1"/>
</dbReference>
<comment type="similarity">
    <text evidence="6">Belongs to the ABC-4 integral membrane protein family.</text>
</comment>
<feature type="transmembrane region" description="Helical" evidence="7">
    <location>
        <begin position="528"/>
        <end position="548"/>
    </location>
</feature>
<evidence type="ECO:0000313" key="10">
    <source>
        <dbReference type="EMBL" id="ABF43627.1"/>
    </source>
</evidence>
<dbReference type="OrthoDB" id="101094at2"/>
<dbReference type="KEGG" id="aba:Acid345_4627"/>
<dbReference type="RefSeq" id="WP_011525424.1">
    <property type="nucleotide sequence ID" value="NC_008009.1"/>
</dbReference>